<dbReference type="GO" id="GO:0005524">
    <property type="term" value="F:ATP binding"/>
    <property type="evidence" value="ECO:0007669"/>
    <property type="project" value="UniProtKB-KW"/>
</dbReference>
<keyword evidence="4" id="KW-0378">Hydrolase</keyword>
<dbReference type="AlphaFoldDB" id="A0A183J2Y1"/>
<comment type="similarity">
    <text evidence="2">Belongs to the SNF2/RAD54 helicase family.</text>
</comment>
<reference evidence="9 10" key="2">
    <citation type="submission" date="2018-11" db="EMBL/GenBank/DDBJ databases">
        <authorList>
            <consortium name="Pathogen Informatics"/>
        </authorList>
    </citation>
    <scope>NUCLEOTIDE SEQUENCE [LARGE SCALE GENOMIC DNA]</scope>
</reference>
<proteinExistence type="inferred from homology"/>
<keyword evidence="7" id="KW-0539">Nucleus</keyword>
<dbReference type="PANTHER" id="PTHR45797:SF3">
    <property type="entry name" value="TRANSCRIPTIONAL REGULATOR ATRX HOMOLOG"/>
    <property type="match status" value="1"/>
</dbReference>
<evidence type="ECO:0000256" key="7">
    <source>
        <dbReference type="ARBA" id="ARBA00023242"/>
    </source>
</evidence>
<dbReference type="Gene3D" id="3.40.50.10810">
    <property type="entry name" value="Tandem AAA-ATPase domain"/>
    <property type="match status" value="2"/>
</dbReference>
<dbReference type="PANTHER" id="PTHR45797">
    <property type="entry name" value="RAD54-LIKE"/>
    <property type="match status" value="1"/>
</dbReference>
<dbReference type="WBParaSite" id="SBAD_0001059301-mRNA-1">
    <property type="protein sequence ID" value="SBAD_0001059301-mRNA-1"/>
    <property type="gene ID" value="SBAD_0001059301"/>
</dbReference>
<evidence type="ECO:0000256" key="3">
    <source>
        <dbReference type="ARBA" id="ARBA00022741"/>
    </source>
</evidence>
<dbReference type="Pfam" id="PF00176">
    <property type="entry name" value="SNF2-rel_dom"/>
    <property type="match status" value="1"/>
</dbReference>
<organism evidence="11">
    <name type="scientific">Soboliphyme baturini</name>
    <dbReference type="NCBI Taxonomy" id="241478"/>
    <lineage>
        <taxon>Eukaryota</taxon>
        <taxon>Metazoa</taxon>
        <taxon>Ecdysozoa</taxon>
        <taxon>Nematoda</taxon>
        <taxon>Enoplea</taxon>
        <taxon>Dorylaimia</taxon>
        <taxon>Dioctophymatida</taxon>
        <taxon>Dioctophymatoidea</taxon>
        <taxon>Soboliphymatidae</taxon>
        <taxon>Soboliphyme</taxon>
    </lineage>
</organism>
<keyword evidence="6" id="KW-0238">DNA-binding</keyword>
<evidence type="ECO:0000256" key="6">
    <source>
        <dbReference type="ARBA" id="ARBA00023125"/>
    </source>
</evidence>
<evidence type="ECO:0000313" key="11">
    <source>
        <dbReference type="WBParaSite" id="SBAD_0001059301-mRNA-1"/>
    </source>
</evidence>
<gene>
    <name evidence="9" type="ORF">SBAD_LOCUS10230</name>
</gene>
<dbReference type="GO" id="GO:0003677">
    <property type="term" value="F:DNA binding"/>
    <property type="evidence" value="ECO:0007669"/>
    <property type="project" value="UniProtKB-KW"/>
</dbReference>
<keyword evidence="10" id="KW-1185">Reference proteome</keyword>
<dbReference type="EMBL" id="UZAM01013790">
    <property type="protein sequence ID" value="VDP30043.1"/>
    <property type="molecule type" value="Genomic_DNA"/>
</dbReference>
<evidence type="ECO:0000256" key="5">
    <source>
        <dbReference type="ARBA" id="ARBA00022840"/>
    </source>
</evidence>
<accession>A0A183J2Y1</accession>
<reference evidence="11" key="1">
    <citation type="submission" date="2016-06" db="UniProtKB">
        <authorList>
            <consortium name="WormBaseParasite"/>
        </authorList>
    </citation>
    <scope>IDENTIFICATION</scope>
</reference>
<evidence type="ECO:0000259" key="8">
    <source>
        <dbReference type="Pfam" id="PF00176"/>
    </source>
</evidence>
<comment type="subcellular location">
    <subcellularLocation>
        <location evidence="1">Nucleus</location>
    </subcellularLocation>
</comment>
<evidence type="ECO:0000256" key="4">
    <source>
        <dbReference type="ARBA" id="ARBA00022806"/>
    </source>
</evidence>
<evidence type="ECO:0000313" key="10">
    <source>
        <dbReference type="Proteomes" id="UP000270296"/>
    </source>
</evidence>
<sequence>KFFISRSYVKFVFFCQDEDKAGVGSGHRREIRALIKEKDLQKATIDAYNAEKERRRRIAERQKLYNSTEQQLAPESSEEPQNKKLVLEEYGDHCRIEVNQKLAALLKPHQMEGVRFLYQNTIESIDKVKEPGSGCIIAHAMGLGKTLQRLSTDCRTDCSLTVVVRYLSQVGSDPRCWEGTPGVACDSGMRLFDFYASNGFVVGSSVVTFLHTIFSYEQLGFRTALIVSPVNVLLNWKAEFDLWLDNNDLSLNVWDVINFKALEDREKVCQAWQREGGVMLISYSMLRLMVQGGKSRKSKIFGKKFASLLLDPGM</sequence>
<dbReference type="InterPro" id="IPR038718">
    <property type="entry name" value="SNF2-like_sf"/>
</dbReference>
<keyword evidence="5" id="KW-0067">ATP-binding</keyword>
<evidence type="ECO:0000256" key="2">
    <source>
        <dbReference type="ARBA" id="ARBA00007025"/>
    </source>
</evidence>
<dbReference type="SUPFAM" id="SSF52540">
    <property type="entry name" value="P-loop containing nucleoside triphosphate hydrolases"/>
    <property type="match status" value="1"/>
</dbReference>
<feature type="domain" description="SNF2 N-terminal" evidence="8">
    <location>
        <begin position="109"/>
        <end position="298"/>
    </location>
</feature>
<dbReference type="InterPro" id="IPR000330">
    <property type="entry name" value="SNF2_N"/>
</dbReference>
<dbReference type="InterPro" id="IPR027417">
    <property type="entry name" value="P-loop_NTPase"/>
</dbReference>
<dbReference type="Proteomes" id="UP000270296">
    <property type="component" value="Unassembled WGS sequence"/>
</dbReference>
<protein>
    <submittedName>
        <fullName evidence="11">SNF2_N domain-containing protein</fullName>
    </submittedName>
</protein>
<dbReference type="GO" id="GO:0004386">
    <property type="term" value="F:helicase activity"/>
    <property type="evidence" value="ECO:0007669"/>
    <property type="project" value="UniProtKB-KW"/>
</dbReference>
<dbReference type="GO" id="GO:0005634">
    <property type="term" value="C:nucleus"/>
    <property type="evidence" value="ECO:0007669"/>
    <property type="project" value="UniProtKB-SubCell"/>
</dbReference>
<evidence type="ECO:0000256" key="1">
    <source>
        <dbReference type="ARBA" id="ARBA00004123"/>
    </source>
</evidence>
<keyword evidence="4" id="KW-0347">Helicase</keyword>
<dbReference type="InterPro" id="IPR044574">
    <property type="entry name" value="ARIP4-like"/>
</dbReference>
<keyword evidence="3" id="KW-0547">Nucleotide-binding</keyword>
<dbReference type="GO" id="GO:0016887">
    <property type="term" value="F:ATP hydrolysis activity"/>
    <property type="evidence" value="ECO:0007669"/>
    <property type="project" value="InterPro"/>
</dbReference>
<name>A0A183J2Y1_9BILA</name>
<dbReference type="OrthoDB" id="2020972at2759"/>
<evidence type="ECO:0000313" key="9">
    <source>
        <dbReference type="EMBL" id="VDP30043.1"/>
    </source>
</evidence>